<sequence length="102" mass="12510">MKDLNAEPIIEVSRTFAENFYGTNHFHRKVSMEEMVLKNTTKRFRFRQPDQFEFQNTFYFFAKKKQFFRSTTLNRKLGYWINHDSKHALYSSSLIQCWIRKI</sequence>
<accession>A0A3M7SFQ5</accession>
<evidence type="ECO:0000313" key="2">
    <source>
        <dbReference type="Proteomes" id="UP000276133"/>
    </source>
</evidence>
<keyword evidence="2" id="KW-1185">Reference proteome</keyword>
<proteinExistence type="predicted"/>
<dbReference type="EMBL" id="REGN01001486">
    <property type="protein sequence ID" value="RNA34390.1"/>
    <property type="molecule type" value="Genomic_DNA"/>
</dbReference>
<gene>
    <name evidence="1" type="ORF">BpHYR1_042171</name>
</gene>
<dbReference type="AlphaFoldDB" id="A0A3M7SFQ5"/>
<reference evidence="1 2" key="1">
    <citation type="journal article" date="2018" name="Sci. Rep.">
        <title>Genomic signatures of local adaptation to the degree of environmental predictability in rotifers.</title>
        <authorList>
            <person name="Franch-Gras L."/>
            <person name="Hahn C."/>
            <person name="Garcia-Roger E.M."/>
            <person name="Carmona M.J."/>
            <person name="Serra M."/>
            <person name="Gomez A."/>
        </authorList>
    </citation>
    <scope>NUCLEOTIDE SEQUENCE [LARGE SCALE GENOMIC DNA]</scope>
    <source>
        <strain evidence="1">HYR1</strain>
    </source>
</reference>
<dbReference type="Proteomes" id="UP000276133">
    <property type="component" value="Unassembled WGS sequence"/>
</dbReference>
<name>A0A3M7SFQ5_BRAPC</name>
<protein>
    <submittedName>
        <fullName evidence="1">Uncharacterized protein</fullName>
    </submittedName>
</protein>
<organism evidence="1 2">
    <name type="scientific">Brachionus plicatilis</name>
    <name type="common">Marine rotifer</name>
    <name type="synonym">Brachionus muelleri</name>
    <dbReference type="NCBI Taxonomy" id="10195"/>
    <lineage>
        <taxon>Eukaryota</taxon>
        <taxon>Metazoa</taxon>
        <taxon>Spiralia</taxon>
        <taxon>Gnathifera</taxon>
        <taxon>Rotifera</taxon>
        <taxon>Eurotatoria</taxon>
        <taxon>Monogononta</taxon>
        <taxon>Pseudotrocha</taxon>
        <taxon>Ploima</taxon>
        <taxon>Brachionidae</taxon>
        <taxon>Brachionus</taxon>
    </lineage>
</organism>
<evidence type="ECO:0000313" key="1">
    <source>
        <dbReference type="EMBL" id="RNA34390.1"/>
    </source>
</evidence>
<comment type="caution">
    <text evidence="1">The sequence shown here is derived from an EMBL/GenBank/DDBJ whole genome shotgun (WGS) entry which is preliminary data.</text>
</comment>